<evidence type="ECO:0000256" key="1">
    <source>
        <dbReference type="SAM" id="MobiDB-lite"/>
    </source>
</evidence>
<reference evidence="2 3" key="1">
    <citation type="submission" date="2024-01" db="EMBL/GenBank/DDBJ databases">
        <title>The genomes of 5 underutilized Papilionoideae crops provide insights into root nodulation and disease resistanc.</title>
        <authorList>
            <person name="Jiang F."/>
        </authorList>
    </citation>
    <scope>NUCLEOTIDE SEQUENCE [LARGE SCALE GENOMIC DNA]</scope>
    <source>
        <strain evidence="2">LVBAO_FW01</strain>
        <tissue evidence="2">Leaves</tissue>
    </source>
</reference>
<feature type="region of interest" description="Disordered" evidence="1">
    <location>
        <begin position="124"/>
        <end position="163"/>
    </location>
</feature>
<dbReference type="EMBL" id="JAYMYQ010000001">
    <property type="protein sequence ID" value="KAK7360897.1"/>
    <property type="molecule type" value="Genomic_DNA"/>
</dbReference>
<dbReference type="Proteomes" id="UP001367508">
    <property type="component" value="Unassembled WGS sequence"/>
</dbReference>
<keyword evidence="3" id="KW-1185">Reference proteome</keyword>
<organism evidence="2 3">
    <name type="scientific">Canavalia gladiata</name>
    <name type="common">Sword bean</name>
    <name type="synonym">Dolichos gladiatus</name>
    <dbReference type="NCBI Taxonomy" id="3824"/>
    <lineage>
        <taxon>Eukaryota</taxon>
        <taxon>Viridiplantae</taxon>
        <taxon>Streptophyta</taxon>
        <taxon>Embryophyta</taxon>
        <taxon>Tracheophyta</taxon>
        <taxon>Spermatophyta</taxon>
        <taxon>Magnoliopsida</taxon>
        <taxon>eudicotyledons</taxon>
        <taxon>Gunneridae</taxon>
        <taxon>Pentapetalae</taxon>
        <taxon>rosids</taxon>
        <taxon>fabids</taxon>
        <taxon>Fabales</taxon>
        <taxon>Fabaceae</taxon>
        <taxon>Papilionoideae</taxon>
        <taxon>50 kb inversion clade</taxon>
        <taxon>NPAAA clade</taxon>
        <taxon>indigoferoid/millettioid clade</taxon>
        <taxon>Phaseoleae</taxon>
        <taxon>Canavalia</taxon>
    </lineage>
</organism>
<accession>A0AAN9MUH5</accession>
<evidence type="ECO:0000313" key="3">
    <source>
        <dbReference type="Proteomes" id="UP001367508"/>
    </source>
</evidence>
<comment type="caution">
    <text evidence="2">The sequence shown here is derived from an EMBL/GenBank/DDBJ whole genome shotgun (WGS) entry which is preliminary data.</text>
</comment>
<sequence length="163" mass="18348">MKKGRPRLNLRRSVELAGCGGGRFAPREGYCCHRRQRMTEPRGKGARQGNGGRSRDQALQTQASALDQRHRRRVHHLGTMAPPRFKVQIRPLNLATKESRFCGAMHNDTSADVIPSRGASFRYQPPRREIRRSVGNHGGRISAGARRGAREDQLGKNPYLKFP</sequence>
<dbReference type="AlphaFoldDB" id="A0AAN9MUH5"/>
<feature type="region of interest" description="Disordered" evidence="1">
    <location>
        <begin position="35"/>
        <end position="70"/>
    </location>
</feature>
<name>A0AAN9MUH5_CANGL</name>
<protein>
    <submittedName>
        <fullName evidence="2">Uncharacterized protein</fullName>
    </submittedName>
</protein>
<evidence type="ECO:0000313" key="2">
    <source>
        <dbReference type="EMBL" id="KAK7360897.1"/>
    </source>
</evidence>
<gene>
    <name evidence="2" type="ORF">VNO77_02914</name>
</gene>
<proteinExistence type="predicted"/>